<evidence type="ECO:0008006" key="6">
    <source>
        <dbReference type="Google" id="ProtNLM"/>
    </source>
</evidence>
<dbReference type="AlphaFoldDB" id="A0A817PPL4"/>
<sequence>ANSYTDSSNKRIGTLESLWSKEKKADEPSNSTCTTVDACIGIITELQTISDSSSEKQHRIAANYNASSCHISISVDHPSVRPVLSTYPVNNESRSFQSQWYCNRPWLEYSIKNNTAYCYYCRHFGISIQTKRLQSDAFATGFNWSRGLAHPSLKTWLRRYMTSMI</sequence>
<feature type="non-terminal residue" evidence="1">
    <location>
        <position position="1"/>
    </location>
</feature>
<dbReference type="Proteomes" id="UP000663825">
    <property type="component" value="Unassembled WGS sequence"/>
</dbReference>
<gene>
    <name evidence="2" type="ORF">KIK155_LOCUS32530</name>
    <name evidence="1" type="ORF">TIS948_LOCUS10135</name>
    <name evidence="3" type="ORF">UJA718_LOCUS28484</name>
</gene>
<dbReference type="Proteomes" id="UP000663865">
    <property type="component" value="Unassembled WGS sequence"/>
</dbReference>
<protein>
    <recommendedName>
        <fullName evidence="6">TTF-type domain-containing protein</fullName>
    </recommendedName>
</protein>
<organism evidence="1 4">
    <name type="scientific">Rotaria socialis</name>
    <dbReference type="NCBI Taxonomy" id="392032"/>
    <lineage>
        <taxon>Eukaryota</taxon>
        <taxon>Metazoa</taxon>
        <taxon>Spiralia</taxon>
        <taxon>Gnathifera</taxon>
        <taxon>Rotifera</taxon>
        <taxon>Eurotatoria</taxon>
        <taxon>Bdelloidea</taxon>
        <taxon>Philodinida</taxon>
        <taxon>Philodinidae</taxon>
        <taxon>Rotaria</taxon>
    </lineage>
</organism>
<evidence type="ECO:0000313" key="4">
    <source>
        <dbReference type="Proteomes" id="UP000663825"/>
    </source>
</evidence>
<reference evidence="1" key="1">
    <citation type="submission" date="2021-02" db="EMBL/GenBank/DDBJ databases">
        <authorList>
            <person name="Nowell W R."/>
        </authorList>
    </citation>
    <scope>NUCLEOTIDE SEQUENCE</scope>
</reference>
<proteinExistence type="predicted"/>
<evidence type="ECO:0000313" key="3">
    <source>
        <dbReference type="EMBL" id="CAF4536050.1"/>
    </source>
</evidence>
<name>A0A817PPL4_9BILA</name>
<dbReference type="EMBL" id="CAJOBP010008496">
    <property type="protein sequence ID" value="CAF4536050.1"/>
    <property type="molecule type" value="Genomic_DNA"/>
</dbReference>
<accession>A0A817PPL4</accession>
<dbReference type="EMBL" id="CAJNYV010006112">
    <property type="protein sequence ID" value="CAF3802686.1"/>
    <property type="molecule type" value="Genomic_DNA"/>
</dbReference>
<keyword evidence="5" id="KW-1185">Reference proteome</keyword>
<dbReference type="OrthoDB" id="10024138at2759"/>
<dbReference type="Proteomes" id="UP000663873">
    <property type="component" value="Unassembled WGS sequence"/>
</dbReference>
<dbReference type="EMBL" id="CAJNXB010001345">
    <property type="protein sequence ID" value="CAF3158881.1"/>
    <property type="molecule type" value="Genomic_DNA"/>
</dbReference>
<evidence type="ECO:0000313" key="2">
    <source>
        <dbReference type="EMBL" id="CAF3802686.1"/>
    </source>
</evidence>
<evidence type="ECO:0000313" key="5">
    <source>
        <dbReference type="Proteomes" id="UP000663873"/>
    </source>
</evidence>
<evidence type="ECO:0000313" key="1">
    <source>
        <dbReference type="EMBL" id="CAF3158881.1"/>
    </source>
</evidence>
<comment type="caution">
    <text evidence="1">The sequence shown here is derived from an EMBL/GenBank/DDBJ whole genome shotgun (WGS) entry which is preliminary data.</text>
</comment>